<evidence type="ECO:0000313" key="2">
    <source>
        <dbReference type="EMBL" id="VWX37925.1"/>
    </source>
</evidence>
<reference evidence="2 3" key="1">
    <citation type="submission" date="2019-10" db="EMBL/GenBank/DDBJ databases">
        <authorList>
            <person name="Karimi E."/>
        </authorList>
    </citation>
    <scope>NUCLEOTIDE SEQUENCE [LARGE SCALE GENOMIC DNA]</scope>
    <source>
        <strain evidence="2">Exiguobacterium sp. 9Y</strain>
    </source>
</reference>
<feature type="transmembrane region" description="Helical" evidence="1">
    <location>
        <begin position="21"/>
        <end position="52"/>
    </location>
</feature>
<keyword evidence="1" id="KW-1133">Transmembrane helix</keyword>
<dbReference type="AlphaFoldDB" id="A0A653IFK2"/>
<dbReference type="EMBL" id="CABWKQ010000030">
    <property type="protein sequence ID" value="VWX37925.1"/>
    <property type="molecule type" value="Genomic_DNA"/>
</dbReference>
<proteinExistence type="predicted"/>
<keyword evidence="3" id="KW-1185">Reference proteome</keyword>
<name>A0A653IFK2_9BACL</name>
<dbReference type="PANTHER" id="PTHR34351">
    <property type="entry name" value="SLR1927 PROTEIN-RELATED"/>
    <property type="match status" value="1"/>
</dbReference>
<protein>
    <submittedName>
        <fullName evidence="2">Uncharacterized protein</fullName>
    </submittedName>
</protein>
<keyword evidence="1" id="KW-0812">Transmembrane</keyword>
<sequence length="359" mass="41000">MTRMKIERSVPFWLEQKLFPVYCTLTFLFLFLPVVSGLGFLFAAIATIHVVVNRTERQLRREVALEWKHYERLMFNQEQTNLQLQLFGLALFSSLGLKASLRLHAADGVIFTTSDALHPHTYDTELVLTEELVTVPIQTVKRGPTALDEIILTIRLPWRMGVYLLSFDSYPQFTVLPSLTAQATPFLLNRLRIGDRPDRYSPLKNKLVQLGSKAYTTEPSKDIDWYATAKTGRLQAKVYETSNQDTFTIALNLSGPSGYGLHNQSERFIEQASFLISELIKEGCKVELFLNRLNEANHMTHLALGEGQPHLKHVLVHLSTLSDRDSYIATKQFERYVVRRKHLNSQLILVGNDRIQAIG</sequence>
<organism evidence="2 3">
    <name type="scientific">Exiguobacterium oxidotolerans</name>
    <dbReference type="NCBI Taxonomy" id="223958"/>
    <lineage>
        <taxon>Bacteria</taxon>
        <taxon>Bacillati</taxon>
        <taxon>Bacillota</taxon>
        <taxon>Bacilli</taxon>
        <taxon>Bacillales</taxon>
        <taxon>Bacillales Family XII. Incertae Sedis</taxon>
        <taxon>Exiguobacterium</taxon>
    </lineage>
</organism>
<keyword evidence="1" id="KW-0472">Membrane</keyword>
<evidence type="ECO:0000256" key="1">
    <source>
        <dbReference type="SAM" id="Phobius"/>
    </source>
</evidence>
<dbReference type="Proteomes" id="UP000439752">
    <property type="component" value="Unassembled WGS sequence"/>
</dbReference>
<gene>
    <name evidence="2" type="ORF">EXIGUO9Y_360202</name>
</gene>
<accession>A0A653IFK2</accession>
<evidence type="ECO:0000313" key="3">
    <source>
        <dbReference type="Proteomes" id="UP000439752"/>
    </source>
</evidence>
<dbReference type="PANTHER" id="PTHR34351:SF2">
    <property type="entry name" value="DUF58 DOMAIN-CONTAINING PROTEIN"/>
    <property type="match status" value="1"/>
</dbReference>